<accession>A0ACC1PAC6</accession>
<evidence type="ECO:0000313" key="2">
    <source>
        <dbReference type="Proteomes" id="UP001143856"/>
    </source>
</evidence>
<name>A0ACC1PAC6_9PEZI</name>
<dbReference type="EMBL" id="JAPDGR010000626">
    <property type="protein sequence ID" value="KAJ2988617.1"/>
    <property type="molecule type" value="Genomic_DNA"/>
</dbReference>
<gene>
    <name evidence="1" type="ORF">NUW58_g3877</name>
</gene>
<sequence>MRFKADLRNVSTFSKLVAALSSLEKIAWVRLDDESVRFTVIPDTGSQVWASLSIDFILDKWTIHTTLASPQVRHQGGIRFPPSDQERGHAYSLHDHHNLYEAQNQGAIVAVVNPDPDSAAELTGNDYFFQGSAAEILPQLFGGVIGTMDKDGKIREN</sequence>
<proteinExistence type="predicted"/>
<reference evidence="1" key="1">
    <citation type="submission" date="2022-10" db="EMBL/GenBank/DDBJ databases">
        <title>Genome Sequence of Xylaria curta.</title>
        <authorList>
            <person name="Buettner E."/>
        </authorList>
    </citation>
    <scope>NUCLEOTIDE SEQUENCE</scope>
    <source>
        <strain evidence="1">Babe10</strain>
    </source>
</reference>
<dbReference type="Proteomes" id="UP001143856">
    <property type="component" value="Unassembled WGS sequence"/>
</dbReference>
<protein>
    <submittedName>
        <fullName evidence="1">Uncharacterized protein</fullName>
    </submittedName>
</protein>
<evidence type="ECO:0000313" key="1">
    <source>
        <dbReference type="EMBL" id="KAJ2988617.1"/>
    </source>
</evidence>
<keyword evidence="2" id="KW-1185">Reference proteome</keyword>
<organism evidence="1 2">
    <name type="scientific">Xylaria curta</name>
    <dbReference type="NCBI Taxonomy" id="42375"/>
    <lineage>
        <taxon>Eukaryota</taxon>
        <taxon>Fungi</taxon>
        <taxon>Dikarya</taxon>
        <taxon>Ascomycota</taxon>
        <taxon>Pezizomycotina</taxon>
        <taxon>Sordariomycetes</taxon>
        <taxon>Xylariomycetidae</taxon>
        <taxon>Xylariales</taxon>
        <taxon>Xylariaceae</taxon>
        <taxon>Xylaria</taxon>
    </lineage>
</organism>
<comment type="caution">
    <text evidence="1">The sequence shown here is derived from an EMBL/GenBank/DDBJ whole genome shotgun (WGS) entry which is preliminary data.</text>
</comment>